<protein>
    <recommendedName>
        <fullName evidence="1">SprT-like domain-containing protein</fullName>
    </recommendedName>
</protein>
<dbReference type="InterPro" id="IPR006640">
    <property type="entry name" value="SprT-like_domain"/>
</dbReference>
<reference evidence="2 3" key="1">
    <citation type="journal article" date="2020" name="G3 (Bethesda)">
        <title>Improved Reference Genome for Cyclotella cryptica CCMP332, a Model for Cell Wall Morphogenesis, Salinity Adaptation, and Lipid Production in Diatoms (Bacillariophyta).</title>
        <authorList>
            <person name="Roberts W.R."/>
            <person name="Downey K.M."/>
            <person name="Ruck E.C."/>
            <person name="Traller J.C."/>
            <person name="Alverson A.J."/>
        </authorList>
    </citation>
    <scope>NUCLEOTIDE SEQUENCE [LARGE SCALE GENOMIC DNA]</scope>
    <source>
        <strain evidence="2 3">CCMP332</strain>
    </source>
</reference>
<dbReference type="Proteomes" id="UP001516023">
    <property type="component" value="Unassembled WGS sequence"/>
</dbReference>
<name>A0ABD3QDM0_9STRA</name>
<dbReference type="SMART" id="SM00731">
    <property type="entry name" value="SprT"/>
    <property type="match status" value="1"/>
</dbReference>
<dbReference type="Pfam" id="PF10263">
    <property type="entry name" value="SprT-like"/>
    <property type="match status" value="1"/>
</dbReference>
<dbReference type="EMBL" id="JABMIG020000046">
    <property type="protein sequence ID" value="KAL3798432.1"/>
    <property type="molecule type" value="Genomic_DNA"/>
</dbReference>
<proteinExistence type="predicted"/>
<dbReference type="PANTHER" id="PTHR23099:SF0">
    <property type="entry name" value="GERM CELL NUCLEAR ACIDIC PROTEIN"/>
    <property type="match status" value="1"/>
</dbReference>
<feature type="domain" description="SprT-like" evidence="1">
    <location>
        <begin position="1"/>
        <end position="109"/>
    </location>
</feature>
<dbReference type="PANTHER" id="PTHR23099">
    <property type="entry name" value="TRANSCRIPTIONAL REGULATOR"/>
    <property type="match status" value="1"/>
</dbReference>
<evidence type="ECO:0000259" key="1">
    <source>
        <dbReference type="SMART" id="SM00731"/>
    </source>
</evidence>
<evidence type="ECO:0000313" key="3">
    <source>
        <dbReference type="Proteomes" id="UP001516023"/>
    </source>
</evidence>
<dbReference type="AlphaFoldDB" id="A0ABD3QDM0"/>
<evidence type="ECO:0000313" key="2">
    <source>
        <dbReference type="EMBL" id="KAL3798432.1"/>
    </source>
</evidence>
<keyword evidence="3" id="KW-1185">Reference proteome</keyword>
<dbReference type="GO" id="GO:0006950">
    <property type="term" value="P:response to stress"/>
    <property type="evidence" value="ECO:0007669"/>
    <property type="project" value="UniProtKB-ARBA"/>
</dbReference>
<sequence length="185" mass="21155">MKGLRSPTELKSRVATIELATKVIDNEERLRLMLLHEMCHAASWLRWAVTLMKKIKDVEVTTTHDYQISYKFVWACTSTTCNVVIKRHSCSVDPSKHCCGHCKSKLIEIEVPSNNTDKSNLGYTPKVVCKPSDYALFLKEQTPPVQQRLANERNCNTSEILQADVMKECGKLWRSQRVTVAQSRE</sequence>
<accession>A0ABD3QDM0</accession>
<organism evidence="2 3">
    <name type="scientific">Cyclotella cryptica</name>
    <dbReference type="NCBI Taxonomy" id="29204"/>
    <lineage>
        <taxon>Eukaryota</taxon>
        <taxon>Sar</taxon>
        <taxon>Stramenopiles</taxon>
        <taxon>Ochrophyta</taxon>
        <taxon>Bacillariophyta</taxon>
        <taxon>Coscinodiscophyceae</taxon>
        <taxon>Thalassiosirophycidae</taxon>
        <taxon>Stephanodiscales</taxon>
        <taxon>Stephanodiscaceae</taxon>
        <taxon>Cyclotella</taxon>
    </lineage>
</organism>
<gene>
    <name evidence="2" type="ORF">HJC23_005085</name>
</gene>
<comment type="caution">
    <text evidence="2">The sequence shown here is derived from an EMBL/GenBank/DDBJ whole genome shotgun (WGS) entry which is preliminary data.</text>
</comment>